<dbReference type="EMBL" id="NMWT01000004">
    <property type="protein sequence ID" value="PLS29396.1"/>
    <property type="molecule type" value="Genomic_DNA"/>
</dbReference>
<evidence type="ECO:0000313" key="4">
    <source>
        <dbReference type="EMBL" id="PLS29396.1"/>
    </source>
</evidence>
<dbReference type="InterPro" id="IPR009091">
    <property type="entry name" value="RCC1/BLIP-II"/>
</dbReference>
<gene>
    <name evidence="4" type="ORF">Uis4E_0485</name>
</gene>
<reference evidence="4 5" key="1">
    <citation type="submission" date="2017-07" db="EMBL/GenBank/DDBJ databases">
        <title>Bifidobacterium novel species.</title>
        <authorList>
            <person name="Lugli G.A."/>
            <person name="Milani C."/>
            <person name="Duranti S."/>
            <person name="Mangifesta M."/>
        </authorList>
    </citation>
    <scope>NUCLEOTIDE SEQUENCE [LARGE SCALE GENOMIC DNA]</scope>
    <source>
        <strain evidence="4 5">77</strain>
    </source>
</reference>
<organism evidence="4 5">
    <name type="scientific">Bifidobacterium parmae</name>
    <dbReference type="NCBI Taxonomy" id="361854"/>
    <lineage>
        <taxon>Bacteria</taxon>
        <taxon>Bacillati</taxon>
        <taxon>Actinomycetota</taxon>
        <taxon>Actinomycetes</taxon>
        <taxon>Bifidobacteriales</taxon>
        <taxon>Bifidobacteriaceae</taxon>
        <taxon>Bifidobacterium</taxon>
    </lineage>
</organism>
<dbReference type="PANTHER" id="PTHR22870">
    <property type="entry name" value="REGULATOR OF CHROMOSOME CONDENSATION"/>
    <property type="match status" value="1"/>
</dbReference>
<accession>A0A2N5J5C2</accession>
<keyword evidence="3" id="KW-0732">Signal</keyword>
<dbReference type="Gene3D" id="2.130.10.30">
    <property type="entry name" value="Regulator of chromosome condensation 1/beta-lactamase-inhibitor protein II"/>
    <property type="match status" value="2"/>
</dbReference>
<evidence type="ECO:0000256" key="1">
    <source>
        <dbReference type="ARBA" id="ARBA00022737"/>
    </source>
</evidence>
<dbReference type="Proteomes" id="UP000235034">
    <property type="component" value="Unassembled WGS sequence"/>
</dbReference>
<proteinExistence type="predicted"/>
<evidence type="ECO:0000256" key="3">
    <source>
        <dbReference type="SAM" id="SignalP"/>
    </source>
</evidence>
<protein>
    <submittedName>
        <fullName evidence="4">Regulator of chromosome condensation (RCC1) repeat</fullName>
    </submittedName>
</protein>
<evidence type="ECO:0000256" key="2">
    <source>
        <dbReference type="SAM" id="MobiDB-lite"/>
    </source>
</evidence>
<dbReference type="AlphaFoldDB" id="A0A2N5J5C2"/>
<dbReference type="PANTHER" id="PTHR22870:SF408">
    <property type="entry name" value="OS09G0560450 PROTEIN"/>
    <property type="match status" value="1"/>
</dbReference>
<feature type="signal peptide" evidence="3">
    <location>
        <begin position="1"/>
        <end position="22"/>
    </location>
</feature>
<keyword evidence="1" id="KW-0677">Repeat</keyword>
<keyword evidence="5" id="KW-1185">Reference proteome</keyword>
<sequence>MLRAALAALVAVLTVAAPVATASANGVDNISIATLNVGAMLDSATDLHTMDVGIVNNAYIYAKPSDIATATGMDVIVTPMTITFRRGWYTIEVSRRLGYANVYLTSSTDDGVERIPIVQDSFPMRTLETEELGVLLPLEQALYLANAGWTMNADESLLIIDAPKATFWTMMEDFDELGSDVASASAMLNGGDETSDPDDADYSGMYTFAFALNHFDVSMLVPGLGTTYSEKAADMAFESLLTDEFSAVPADEKSDERTWHDSINDVGTFYTNSNSYIQAGLDAANMDELATEADKRITAVTESGSVGIMRRKLTEKQAYRVEKLDTITKGMDKAGTAVGGMLSYLNAMDTAGSVSSSYLAQLDALRKVDESSLADKDSRKLVADYKKRAKKMADASRKPLQEYVKEQVNDKLAGKAADYVTGKIPYANAVMGGYKLALTTASFTPGLKELLKAGDDGTTANQLINIATIAYAEAGRHWANCLRAQSEVNMEEVALTRTYYLLAVRAMMRFYDLLYGLRRHEYYLGMNSSSGGLTDLDRDKVNRKFDGSAIPKQWAQRARQLRMTATLLTSPSSWASAGYDGAIELRADFSRFYNDSYRSGPLRTRLYAGPDRKLLKYGGTIREYGDGDDSGDGGTGKKSKKSVTVNPFDQGGVLDASDFPYTRGEGSYALALERDGTVKQWDTHGDYAADGPGVTVKGLPKISAVYGDNSPARYAVDESGQLWAWGSSSSLCGVSSLGTGVHETYSGADTYSGTDVPAKVIGMDDVKQVSIACGTYFALQNDGTVWTWGKRYSTSMGDTMTEPVRIESLRGVKAISAQSGMSLIALQDDGSVVQTVCDYGDCDPVDAPVEPVDGAPDDVALLNTYEGGGALIDENGGVWTLDYDGSLVTASKIDGLSDIRMVYSDNDMGQDGTDTKYALDENGSLWGWSSNKGACAATSSDDGDAYSGAIGDGTCDSHKDTPVKVMDDVRDVKMSFGGRLTYALKTDGTVWTWGSGEGTDPSWNRPKKVAGISNGSRLAHHHVVLSNGKVQRLDFVTKQDSSAAPYIPIKSAGTIIKGVDVSAK</sequence>
<dbReference type="SUPFAM" id="SSF50985">
    <property type="entry name" value="RCC1/BLIP-II"/>
    <property type="match status" value="2"/>
</dbReference>
<dbReference type="InterPro" id="IPR051210">
    <property type="entry name" value="Ub_ligase/GEF_domain"/>
</dbReference>
<feature type="chain" id="PRO_5038398051" evidence="3">
    <location>
        <begin position="23"/>
        <end position="1064"/>
    </location>
</feature>
<name>A0A2N5J5C2_9BIFI</name>
<comment type="caution">
    <text evidence="4">The sequence shown here is derived from an EMBL/GenBank/DDBJ whole genome shotgun (WGS) entry which is preliminary data.</text>
</comment>
<feature type="region of interest" description="Disordered" evidence="2">
    <location>
        <begin position="625"/>
        <end position="647"/>
    </location>
</feature>
<evidence type="ECO:0000313" key="5">
    <source>
        <dbReference type="Proteomes" id="UP000235034"/>
    </source>
</evidence>